<feature type="transmembrane region" description="Helical" evidence="8">
    <location>
        <begin position="95"/>
        <end position="115"/>
    </location>
</feature>
<keyword evidence="5 8" id="KW-0812">Transmembrane</keyword>
<protein>
    <submittedName>
        <fullName evidence="11">EmrB/QacA subfamily drug resistance transporter</fullName>
    </submittedName>
    <submittedName>
        <fullName evidence="10">MFS transporter</fullName>
    </submittedName>
</protein>
<dbReference type="Gene3D" id="1.20.1250.20">
    <property type="entry name" value="MFS general substrate transporter like domains"/>
    <property type="match status" value="1"/>
</dbReference>
<evidence type="ECO:0000256" key="1">
    <source>
        <dbReference type="ARBA" id="ARBA00004651"/>
    </source>
</evidence>
<dbReference type="PROSITE" id="PS50850">
    <property type="entry name" value="MFS"/>
    <property type="match status" value="1"/>
</dbReference>
<evidence type="ECO:0000256" key="2">
    <source>
        <dbReference type="ARBA" id="ARBA00007520"/>
    </source>
</evidence>
<accession>A0A7Y9FGT8</accession>
<feature type="transmembrane region" description="Helical" evidence="8">
    <location>
        <begin position="286"/>
        <end position="310"/>
    </location>
</feature>
<evidence type="ECO:0000256" key="3">
    <source>
        <dbReference type="ARBA" id="ARBA00022448"/>
    </source>
</evidence>
<sequence>MTTVPTRPPVDDAAPAAPAPRMSHREVLEALSGILLGMFVSILATSVVSSSLPRIITDLGGSQSAFTWVVTATLLTTTVSTPLWGKLADLVDRKLLIQVALVVSVVSAALAGLAHSTSMLIGMRALQGIGAGGLTALGTVLIADIISPRERGRYMGLMGAVMGVGMVGGPLIGGVITDTAGWRWNFFIGLPFAVAAIVVLQRTLRLPAVARRTVRIDWAGAVLLSAGVTLLLLWVTFAGSSFDRASWPSAAMLGGAVALLVVTVLVERRAAEPIIPLGLFRNRTVVLAVVASVAVGVALFGTQVFLSQYMQLARGRTPTESGLLTVPMVVGMLLSSTLSGRAISVTGRYKRFMVAGAVLLVAGLGLMGTIDETTSFVVVGAYLLVTGVGVGMLMQNLVLAAQNTLPLRDVGAGTATVAFFRTLGGTIGVSALGALLSSRVGTLTADGLAGIGVDPGALGPTGSGASSLPDLATLPGPVRTVVEHAFGVGVAELFLVGAPVALLALVAVLLLREVPLGDRSNLDRLLDEQDAPATA</sequence>
<feature type="transmembrane region" description="Helical" evidence="8">
    <location>
        <begin position="352"/>
        <end position="370"/>
    </location>
</feature>
<dbReference type="GO" id="GO:0022857">
    <property type="term" value="F:transmembrane transporter activity"/>
    <property type="evidence" value="ECO:0007669"/>
    <property type="project" value="InterPro"/>
</dbReference>
<proteinExistence type="inferred from homology"/>
<dbReference type="InterPro" id="IPR036259">
    <property type="entry name" value="MFS_trans_sf"/>
</dbReference>
<dbReference type="SUPFAM" id="SSF103473">
    <property type="entry name" value="MFS general substrate transporter"/>
    <property type="match status" value="1"/>
</dbReference>
<evidence type="ECO:0000313" key="12">
    <source>
        <dbReference type="Proteomes" id="UP000577956"/>
    </source>
</evidence>
<evidence type="ECO:0000313" key="10">
    <source>
        <dbReference type="EMBL" id="GIG31296.1"/>
    </source>
</evidence>
<keyword evidence="4" id="KW-1003">Cell membrane</keyword>
<dbReference type="Proteomes" id="UP000577956">
    <property type="component" value="Unassembled WGS sequence"/>
</dbReference>
<dbReference type="EMBL" id="JACCBK010000001">
    <property type="protein sequence ID" value="NYD85696.1"/>
    <property type="molecule type" value="Genomic_DNA"/>
</dbReference>
<dbReference type="Proteomes" id="UP000618382">
    <property type="component" value="Unassembled WGS sequence"/>
</dbReference>
<keyword evidence="6 8" id="KW-1133">Transmembrane helix</keyword>
<dbReference type="PRINTS" id="PR01036">
    <property type="entry name" value="TCRTETB"/>
</dbReference>
<evidence type="ECO:0000256" key="7">
    <source>
        <dbReference type="ARBA" id="ARBA00023136"/>
    </source>
</evidence>
<dbReference type="AlphaFoldDB" id="A0A7Y9FGT8"/>
<comment type="caution">
    <text evidence="11">The sequence shown here is derived from an EMBL/GenBank/DDBJ whole genome shotgun (WGS) entry which is preliminary data.</text>
</comment>
<evidence type="ECO:0000256" key="6">
    <source>
        <dbReference type="ARBA" id="ARBA00022989"/>
    </source>
</evidence>
<dbReference type="GO" id="GO:0005886">
    <property type="term" value="C:plasma membrane"/>
    <property type="evidence" value="ECO:0007669"/>
    <property type="project" value="UniProtKB-SubCell"/>
</dbReference>
<reference evidence="11 12" key="1">
    <citation type="submission" date="2020-07" db="EMBL/GenBank/DDBJ databases">
        <title>Sequencing the genomes of 1000 actinobacteria strains.</title>
        <authorList>
            <person name="Klenk H.-P."/>
        </authorList>
    </citation>
    <scope>NUCLEOTIDE SEQUENCE [LARGE SCALE GENOMIC DNA]</scope>
    <source>
        <strain evidence="11 12">DSM 24482</strain>
    </source>
</reference>
<keyword evidence="3" id="KW-0813">Transport</keyword>
<dbReference type="RefSeq" id="WP_140457463.1">
    <property type="nucleotide sequence ID" value="NZ_BAABFI010000014.1"/>
</dbReference>
<keyword evidence="13" id="KW-1185">Reference proteome</keyword>
<feature type="transmembrane region" description="Helical" evidence="8">
    <location>
        <begin position="182"/>
        <end position="204"/>
    </location>
</feature>
<feature type="transmembrane region" description="Helical" evidence="8">
    <location>
        <begin position="322"/>
        <end position="340"/>
    </location>
</feature>
<organism evidence="11 12">
    <name type="scientific">Cellulomonas oligotrophica</name>
    <dbReference type="NCBI Taxonomy" id="931536"/>
    <lineage>
        <taxon>Bacteria</taxon>
        <taxon>Bacillati</taxon>
        <taxon>Actinomycetota</taxon>
        <taxon>Actinomycetes</taxon>
        <taxon>Micrococcales</taxon>
        <taxon>Cellulomonadaceae</taxon>
        <taxon>Cellulomonas</taxon>
    </lineage>
</organism>
<evidence type="ECO:0000259" key="9">
    <source>
        <dbReference type="PROSITE" id="PS50850"/>
    </source>
</evidence>
<feature type="domain" description="Major facilitator superfamily (MFS) profile" evidence="9">
    <location>
        <begin position="30"/>
        <end position="516"/>
    </location>
</feature>
<feature type="transmembrane region" description="Helical" evidence="8">
    <location>
        <begin position="65"/>
        <end position="83"/>
    </location>
</feature>
<feature type="transmembrane region" description="Helical" evidence="8">
    <location>
        <begin position="30"/>
        <end position="53"/>
    </location>
</feature>
<feature type="transmembrane region" description="Helical" evidence="8">
    <location>
        <begin position="410"/>
        <end position="436"/>
    </location>
</feature>
<keyword evidence="7 8" id="KW-0472">Membrane</keyword>
<dbReference type="PANTHER" id="PTHR23501:SF197">
    <property type="entry name" value="COMD"/>
    <property type="match status" value="1"/>
</dbReference>
<name>A0A7Y9FGT8_9CELL</name>
<dbReference type="Gene3D" id="1.20.1720.10">
    <property type="entry name" value="Multidrug resistance protein D"/>
    <property type="match status" value="1"/>
</dbReference>
<reference evidence="10 13" key="2">
    <citation type="submission" date="2021-01" db="EMBL/GenBank/DDBJ databases">
        <title>Whole genome shotgun sequence of Cellulomonas oligotrophica NBRC 109435.</title>
        <authorList>
            <person name="Komaki H."/>
            <person name="Tamura T."/>
        </authorList>
    </citation>
    <scope>NUCLEOTIDE SEQUENCE [LARGE SCALE GENOMIC DNA]</scope>
    <source>
        <strain evidence="10 13">NBRC 109435</strain>
    </source>
</reference>
<evidence type="ECO:0000313" key="13">
    <source>
        <dbReference type="Proteomes" id="UP000618382"/>
    </source>
</evidence>
<feature type="transmembrane region" description="Helical" evidence="8">
    <location>
        <begin position="154"/>
        <end position="176"/>
    </location>
</feature>
<feature type="transmembrane region" description="Helical" evidence="8">
    <location>
        <begin position="376"/>
        <end position="398"/>
    </location>
</feature>
<evidence type="ECO:0000256" key="4">
    <source>
        <dbReference type="ARBA" id="ARBA00022475"/>
    </source>
</evidence>
<gene>
    <name evidence="11" type="ORF">BKA21_001245</name>
    <name evidence="10" type="ORF">Col01nite_04550</name>
</gene>
<comment type="subcellular location">
    <subcellularLocation>
        <location evidence="1">Cell membrane</location>
        <topology evidence="1">Multi-pass membrane protein</topology>
    </subcellularLocation>
</comment>
<dbReference type="InterPro" id="IPR011701">
    <property type="entry name" value="MFS"/>
</dbReference>
<dbReference type="InterPro" id="IPR020846">
    <property type="entry name" value="MFS_dom"/>
</dbReference>
<evidence type="ECO:0000313" key="11">
    <source>
        <dbReference type="EMBL" id="NYD85696.1"/>
    </source>
</evidence>
<feature type="transmembrane region" description="Helical" evidence="8">
    <location>
        <begin position="216"/>
        <end position="235"/>
    </location>
</feature>
<feature type="transmembrane region" description="Helical" evidence="8">
    <location>
        <begin position="485"/>
        <end position="511"/>
    </location>
</feature>
<dbReference type="Pfam" id="PF07690">
    <property type="entry name" value="MFS_1"/>
    <property type="match status" value="1"/>
</dbReference>
<evidence type="ECO:0000256" key="8">
    <source>
        <dbReference type="SAM" id="Phobius"/>
    </source>
</evidence>
<comment type="similarity">
    <text evidence="2">Belongs to the major facilitator superfamily. TCR/Tet family.</text>
</comment>
<evidence type="ECO:0000256" key="5">
    <source>
        <dbReference type="ARBA" id="ARBA00022692"/>
    </source>
</evidence>
<dbReference type="EMBL" id="BONN01000001">
    <property type="protein sequence ID" value="GIG31296.1"/>
    <property type="molecule type" value="Genomic_DNA"/>
</dbReference>
<feature type="transmembrane region" description="Helical" evidence="8">
    <location>
        <begin position="247"/>
        <end position="266"/>
    </location>
</feature>
<dbReference type="PANTHER" id="PTHR23501">
    <property type="entry name" value="MAJOR FACILITATOR SUPERFAMILY"/>
    <property type="match status" value="1"/>
</dbReference>
<feature type="transmembrane region" description="Helical" evidence="8">
    <location>
        <begin position="121"/>
        <end position="142"/>
    </location>
</feature>
<dbReference type="FunFam" id="1.20.1720.10:FF:000004">
    <property type="entry name" value="EmrB/QacA family drug resistance transporter"/>
    <property type="match status" value="1"/>
</dbReference>